<evidence type="ECO:0000313" key="3">
    <source>
        <dbReference type="Proteomes" id="UP001589619"/>
    </source>
</evidence>
<dbReference type="EMBL" id="JBHMAG010000007">
    <property type="protein sequence ID" value="MFB9751833.1"/>
    <property type="molecule type" value="Genomic_DNA"/>
</dbReference>
<accession>A0ABV5VU98</accession>
<evidence type="ECO:0000256" key="1">
    <source>
        <dbReference type="SAM" id="SignalP"/>
    </source>
</evidence>
<gene>
    <name evidence="2" type="ORF">ACFFNY_09640</name>
</gene>
<dbReference type="Proteomes" id="UP001589619">
    <property type="component" value="Unassembled WGS sequence"/>
</dbReference>
<reference evidence="2 3" key="1">
    <citation type="submission" date="2024-09" db="EMBL/GenBank/DDBJ databases">
        <authorList>
            <person name="Sun Q."/>
            <person name="Mori K."/>
        </authorList>
    </citation>
    <scope>NUCLEOTIDE SEQUENCE [LARGE SCALE GENOMIC DNA]</scope>
    <source>
        <strain evidence="2 3">JCM 12520</strain>
    </source>
</reference>
<protein>
    <recommendedName>
        <fullName evidence="4">DUF4878 domain-containing protein</fullName>
    </recommendedName>
</protein>
<name>A0ABV5VU98_9BACL</name>
<comment type="caution">
    <text evidence="2">The sequence shown here is derived from an EMBL/GenBank/DDBJ whole genome shotgun (WGS) entry which is preliminary data.</text>
</comment>
<dbReference type="PROSITE" id="PS51257">
    <property type="entry name" value="PROKAR_LIPOPROTEIN"/>
    <property type="match status" value="1"/>
</dbReference>
<keyword evidence="3" id="KW-1185">Reference proteome</keyword>
<dbReference type="RefSeq" id="WP_344912744.1">
    <property type="nucleotide sequence ID" value="NZ_BAAAYO010000010.1"/>
</dbReference>
<evidence type="ECO:0000313" key="2">
    <source>
        <dbReference type="EMBL" id="MFB9751833.1"/>
    </source>
</evidence>
<feature type="signal peptide" evidence="1">
    <location>
        <begin position="1"/>
        <end position="29"/>
    </location>
</feature>
<organism evidence="2 3">
    <name type="scientific">Paenibacillus hodogayensis</name>
    <dbReference type="NCBI Taxonomy" id="279208"/>
    <lineage>
        <taxon>Bacteria</taxon>
        <taxon>Bacillati</taxon>
        <taxon>Bacillota</taxon>
        <taxon>Bacilli</taxon>
        <taxon>Bacillales</taxon>
        <taxon>Paenibacillaceae</taxon>
        <taxon>Paenibacillus</taxon>
    </lineage>
</organism>
<proteinExistence type="predicted"/>
<evidence type="ECO:0008006" key="4">
    <source>
        <dbReference type="Google" id="ProtNLM"/>
    </source>
</evidence>
<sequence>MRSKMLGSIVATVMSCCFVFTGITNTANASAQSERALVEQTVNNYYKSIESKDSLLFLESIADSDRAAYQAKAKSLEGTKTNYDIVNIKKIQASKYEVYIAELSSPDGKELPVIPYDVVLVDGQWKLDRSTVGIFPKEELKKITDSGYVALSDSAFFKTVVSENDNFYIRKDPQKSGEISLRDWRTYDFGTQSVDIYSPGVLGVTSMPGPNTGPNNSTNWVIAICKDALTGLESSTTLDGFVEDSYNFEVDGYHNINVYNFNYPDQPGKYNVVW</sequence>
<feature type="chain" id="PRO_5046869803" description="DUF4878 domain-containing protein" evidence="1">
    <location>
        <begin position="30"/>
        <end position="274"/>
    </location>
</feature>
<keyword evidence="1" id="KW-0732">Signal</keyword>